<dbReference type="RefSeq" id="WP_020211226.1">
    <property type="nucleotide sequence ID" value="NZ_JRLX01000008.1"/>
</dbReference>
<dbReference type="Pfam" id="PF03807">
    <property type="entry name" value="F420_oxidored"/>
    <property type="match status" value="1"/>
</dbReference>
<dbReference type="InterPro" id="IPR037108">
    <property type="entry name" value="TM1727-like_C_sf"/>
</dbReference>
<dbReference type="InterPro" id="IPR018931">
    <property type="entry name" value="DUF2520"/>
</dbReference>
<dbReference type="eggNOG" id="COG5495">
    <property type="taxonomic scope" value="Bacteria"/>
</dbReference>
<feature type="domain" description="DUF2520" evidence="2">
    <location>
        <begin position="122"/>
        <end position="246"/>
    </location>
</feature>
<dbReference type="SUPFAM" id="SSF51735">
    <property type="entry name" value="NAD(P)-binding Rossmann-fold domains"/>
    <property type="match status" value="1"/>
</dbReference>
<dbReference type="Proteomes" id="UP000030152">
    <property type="component" value="Unassembled WGS sequence"/>
</dbReference>
<dbReference type="SUPFAM" id="SSF48179">
    <property type="entry name" value="6-phosphogluconate dehydrogenase C-terminal domain-like"/>
    <property type="match status" value="1"/>
</dbReference>
<dbReference type="PANTHER" id="PTHR40459">
    <property type="entry name" value="CONSERVED HYPOTHETICAL ALANINE AND LEUCINE RICH PROTEIN"/>
    <property type="match status" value="1"/>
</dbReference>
<comment type="caution">
    <text evidence="3">The sequence shown here is derived from an EMBL/GenBank/DDBJ whole genome shotgun (WGS) entry which is preliminary data.</text>
</comment>
<feature type="domain" description="Pyrroline-5-carboxylate reductase catalytic N-terminal" evidence="1">
    <location>
        <begin position="4"/>
        <end position="87"/>
    </location>
</feature>
<dbReference type="AlphaFoldDB" id="A0A0A2MER7"/>
<name>A0A0A2MER7_9FLAO</name>
<dbReference type="PANTHER" id="PTHR40459:SF1">
    <property type="entry name" value="CONSERVED HYPOTHETICAL ALANINE AND LEUCINE RICH PROTEIN"/>
    <property type="match status" value="1"/>
</dbReference>
<evidence type="ECO:0008006" key="5">
    <source>
        <dbReference type="Google" id="ProtNLM"/>
    </source>
</evidence>
<organism evidence="3 4">
    <name type="scientific">Flavobacterium rivuli WB 3.3-2 = DSM 21788</name>
    <dbReference type="NCBI Taxonomy" id="1121895"/>
    <lineage>
        <taxon>Bacteria</taxon>
        <taxon>Pseudomonadati</taxon>
        <taxon>Bacteroidota</taxon>
        <taxon>Flavobacteriia</taxon>
        <taxon>Flavobacteriales</taxon>
        <taxon>Flavobacteriaceae</taxon>
        <taxon>Flavobacterium</taxon>
    </lineage>
</organism>
<sequence>MLQVVIIGSGNVAQHLIKAFATTLQVQLVQAFARHPENLSHLLPQEKITNSFDDIAEADVYIIAVSDDSITEVSSQLPVKGKLVVHTSGSAGLDQLDAKNRRGVFYPLQTFTKNKSVDFSLVPICLESEHKEDYRLLETLGYALANSVYRIDSAQRQALHVAAVFVSNFTNHLYGIGSTVCKENHIPFDILKPLIKETASKITTLTPLQAQTGPAIRNDKKTLQRHLAFLQNTNQKEIYTLLTQSIQKANEQKL</sequence>
<accession>A0A0A2MER7</accession>
<dbReference type="Gene3D" id="3.40.50.720">
    <property type="entry name" value="NAD(P)-binding Rossmann-like Domain"/>
    <property type="match status" value="1"/>
</dbReference>
<gene>
    <name evidence="3" type="ORF">Q765_09220</name>
</gene>
<dbReference type="InterPro" id="IPR008927">
    <property type="entry name" value="6-PGluconate_DH-like_C_sf"/>
</dbReference>
<proteinExistence type="predicted"/>
<evidence type="ECO:0000259" key="2">
    <source>
        <dbReference type="Pfam" id="PF10728"/>
    </source>
</evidence>
<keyword evidence="4" id="KW-1185">Reference proteome</keyword>
<evidence type="ECO:0000313" key="4">
    <source>
        <dbReference type="Proteomes" id="UP000030152"/>
    </source>
</evidence>
<evidence type="ECO:0000313" key="3">
    <source>
        <dbReference type="EMBL" id="KGO86795.1"/>
    </source>
</evidence>
<reference evidence="3 4" key="1">
    <citation type="submission" date="2013-09" db="EMBL/GenBank/DDBJ databases">
        <authorList>
            <person name="Zeng Z."/>
            <person name="Chen C."/>
        </authorList>
    </citation>
    <scope>NUCLEOTIDE SEQUENCE [LARGE SCALE GENOMIC DNA]</scope>
    <source>
        <strain evidence="3 4">WB 3.3-2</strain>
    </source>
</reference>
<dbReference type="InterPro" id="IPR028939">
    <property type="entry name" value="P5C_Rdtase_cat_N"/>
</dbReference>
<dbReference type="Gene3D" id="1.10.1040.20">
    <property type="entry name" value="ProC-like, C-terminal domain"/>
    <property type="match status" value="1"/>
</dbReference>
<dbReference type="STRING" id="1121895.GCA_000378485_00100"/>
<dbReference type="InterPro" id="IPR036291">
    <property type="entry name" value="NAD(P)-bd_dom_sf"/>
</dbReference>
<dbReference type="Pfam" id="PF10728">
    <property type="entry name" value="DUF2520"/>
    <property type="match status" value="1"/>
</dbReference>
<dbReference type="EMBL" id="JRLX01000008">
    <property type="protein sequence ID" value="KGO86795.1"/>
    <property type="molecule type" value="Genomic_DNA"/>
</dbReference>
<dbReference type="OrthoDB" id="9810755at2"/>
<protein>
    <recommendedName>
        <fullName evidence="5">DUF2520 domain-containing protein</fullName>
    </recommendedName>
</protein>
<evidence type="ECO:0000259" key="1">
    <source>
        <dbReference type="Pfam" id="PF03807"/>
    </source>
</evidence>